<evidence type="ECO:0000313" key="2">
    <source>
        <dbReference type="Proteomes" id="UP000735302"/>
    </source>
</evidence>
<organism evidence="1 2">
    <name type="scientific">Plakobranchus ocellatus</name>
    <dbReference type="NCBI Taxonomy" id="259542"/>
    <lineage>
        <taxon>Eukaryota</taxon>
        <taxon>Metazoa</taxon>
        <taxon>Spiralia</taxon>
        <taxon>Lophotrochozoa</taxon>
        <taxon>Mollusca</taxon>
        <taxon>Gastropoda</taxon>
        <taxon>Heterobranchia</taxon>
        <taxon>Euthyneura</taxon>
        <taxon>Panpulmonata</taxon>
        <taxon>Sacoglossa</taxon>
        <taxon>Placobranchoidea</taxon>
        <taxon>Plakobranchidae</taxon>
        <taxon>Plakobranchus</taxon>
    </lineage>
</organism>
<comment type="caution">
    <text evidence="1">The sequence shown here is derived from an EMBL/GenBank/DDBJ whole genome shotgun (WGS) entry which is preliminary data.</text>
</comment>
<sequence>MSLRVAVSCLPLLETPALRIGKVSDSTRGSRLMKADLAPLTDNQEHSSAITDAHLSLEHSQQINERLICRTLSWLVVSGQWLAADLAVPSSVRLELGIPHFEPLVWRNVNQSCLTDQNIFLKSPKLRSLSFARKGSNATH</sequence>
<name>A0AAV4AEL8_9GAST</name>
<gene>
    <name evidence="1" type="ORF">PoB_003151300</name>
</gene>
<accession>A0AAV4AEL8</accession>
<keyword evidence="2" id="KW-1185">Reference proteome</keyword>
<dbReference type="EMBL" id="BLXT01003746">
    <property type="protein sequence ID" value="GFO05008.1"/>
    <property type="molecule type" value="Genomic_DNA"/>
</dbReference>
<dbReference type="AlphaFoldDB" id="A0AAV4AEL8"/>
<reference evidence="1 2" key="1">
    <citation type="journal article" date="2021" name="Elife">
        <title>Chloroplast acquisition without the gene transfer in kleptoplastic sea slugs, Plakobranchus ocellatus.</title>
        <authorList>
            <person name="Maeda T."/>
            <person name="Takahashi S."/>
            <person name="Yoshida T."/>
            <person name="Shimamura S."/>
            <person name="Takaki Y."/>
            <person name="Nagai Y."/>
            <person name="Toyoda A."/>
            <person name="Suzuki Y."/>
            <person name="Arimoto A."/>
            <person name="Ishii H."/>
            <person name="Satoh N."/>
            <person name="Nishiyama T."/>
            <person name="Hasebe M."/>
            <person name="Maruyama T."/>
            <person name="Minagawa J."/>
            <person name="Obokata J."/>
            <person name="Shigenobu S."/>
        </authorList>
    </citation>
    <scope>NUCLEOTIDE SEQUENCE [LARGE SCALE GENOMIC DNA]</scope>
</reference>
<evidence type="ECO:0000313" key="1">
    <source>
        <dbReference type="EMBL" id="GFO05008.1"/>
    </source>
</evidence>
<proteinExistence type="predicted"/>
<protein>
    <submittedName>
        <fullName evidence="1">Uncharacterized protein</fullName>
    </submittedName>
</protein>
<dbReference type="Proteomes" id="UP000735302">
    <property type="component" value="Unassembled WGS sequence"/>
</dbReference>